<protein>
    <submittedName>
        <fullName evidence="1">Uncharacterized protein</fullName>
    </submittedName>
</protein>
<organism evidence="1 2">
    <name type="scientific">Roridomyces roridus</name>
    <dbReference type="NCBI Taxonomy" id="1738132"/>
    <lineage>
        <taxon>Eukaryota</taxon>
        <taxon>Fungi</taxon>
        <taxon>Dikarya</taxon>
        <taxon>Basidiomycota</taxon>
        <taxon>Agaricomycotina</taxon>
        <taxon>Agaricomycetes</taxon>
        <taxon>Agaricomycetidae</taxon>
        <taxon>Agaricales</taxon>
        <taxon>Marasmiineae</taxon>
        <taxon>Mycenaceae</taxon>
        <taxon>Roridomyces</taxon>
    </lineage>
</organism>
<keyword evidence="2" id="KW-1185">Reference proteome</keyword>
<evidence type="ECO:0000313" key="2">
    <source>
        <dbReference type="Proteomes" id="UP001221142"/>
    </source>
</evidence>
<sequence>MHRCLEVPELPQSQAWGPGGPGEDIDSLFDGFVVHEAQERYYWQAKYSTKLLRPLQGSDFERVFVHAARVKCLFSDPNAADLPSVLHAARPWLSEDGVFPMLQSLYWMYQA</sequence>
<comment type="caution">
    <text evidence="1">The sequence shown here is derived from an EMBL/GenBank/DDBJ whole genome shotgun (WGS) entry which is preliminary data.</text>
</comment>
<reference evidence="1" key="1">
    <citation type="submission" date="2023-03" db="EMBL/GenBank/DDBJ databases">
        <title>Massive genome expansion in bonnet fungi (Mycena s.s.) driven by repeated elements and novel gene families across ecological guilds.</title>
        <authorList>
            <consortium name="Lawrence Berkeley National Laboratory"/>
            <person name="Harder C.B."/>
            <person name="Miyauchi S."/>
            <person name="Viragh M."/>
            <person name="Kuo A."/>
            <person name="Thoen E."/>
            <person name="Andreopoulos B."/>
            <person name="Lu D."/>
            <person name="Skrede I."/>
            <person name="Drula E."/>
            <person name="Henrissat B."/>
            <person name="Morin E."/>
            <person name="Kohler A."/>
            <person name="Barry K."/>
            <person name="LaButti K."/>
            <person name="Morin E."/>
            <person name="Salamov A."/>
            <person name="Lipzen A."/>
            <person name="Mereny Z."/>
            <person name="Hegedus B."/>
            <person name="Baldrian P."/>
            <person name="Stursova M."/>
            <person name="Weitz H."/>
            <person name="Taylor A."/>
            <person name="Grigoriev I.V."/>
            <person name="Nagy L.G."/>
            <person name="Martin F."/>
            <person name="Kauserud H."/>
        </authorList>
    </citation>
    <scope>NUCLEOTIDE SEQUENCE</scope>
    <source>
        <strain evidence="1">9284</strain>
    </source>
</reference>
<name>A0AAD7B878_9AGAR</name>
<dbReference type="AlphaFoldDB" id="A0AAD7B878"/>
<proteinExistence type="predicted"/>
<dbReference type="Proteomes" id="UP001221142">
    <property type="component" value="Unassembled WGS sequence"/>
</dbReference>
<accession>A0AAD7B878</accession>
<evidence type="ECO:0000313" key="1">
    <source>
        <dbReference type="EMBL" id="KAJ7612721.1"/>
    </source>
</evidence>
<gene>
    <name evidence="1" type="ORF">FB45DRAFT_1036933</name>
</gene>
<dbReference type="EMBL" id="JARKIF010000030">
    <property type="protein sequence ID" value="KAJ7612721.1"/>
    <property type="molecule type" value="Genomic_DNA"/>
</dbReference>